<feature type="chain" id="PRO_5040996776" description="Response regulator aspartate phosphatase inhibitor" evidence="1">
    <location>
        <begin position="26"/>
        <end position="49"/>
    </location>
</feature>
<evidence type="ECO:0000256" key="1">
    <source>
        <dbReference type="SAM" id="SignalP"/>
    </source>
</evidence>
<dbReference type="AlphaFoldDB" id="A0A9W5QLP6"/>
<evidence type="ECO:0000313" key="3">
    <source>
        <dbReference type="Proteomes" id="UP000013989"/>
    </source>
</evidence>
<evidence type="ECO:0000313" key="2">
    <source>
        <dbReference type="EMBL" id="EOP73978.1"/>
    </source>
</evidence>
<organism evidence="2 3">
    <name type="scientific">Bacillus cereus ISP2954</name>
    <dbReference type="NCBI Taxonomy" id="1053215"/>
    <lineage>
        <taxon>Bacteria</taxon>
        <taxon>Bacillati</taxon>
        <taxon>Bacillota</taxon>
        <taxon>Bacilli</taxon>
        <taxon>Bacillales</taxon>
        <taxon>Bacillaceae</taxon>
        <taxon>Bacillus</taxon>
        <taxon>Bacillus cereus group</taxon>
    </lineage>
</organism>
<gene>
    <name evidence="2" type="ORF">IGU_05741</name>
</gene>
<comment type="caution">
    <text evidence="2">The sequence shown here is derived from an EMBL/GenBank/DDBJ whole genome shotgun (WGS) entry which is preliminary data.</text>
</comment>
<evidence type="ECO:0008006" key="4">
    <source>
        <dbReference type="Google" id="ProtNLM"/>
    </source>
</evidence>
<feature type="signal peptide" evidence="1">
    <location>
        <begin position="1"/>
        <end position="25"/>
    </location>
</feature>
<protein>
    <recommendedName>
        <fullName evidence="4">Response regulator aspartate phosphatase inhibitor</fullName>
    </recommendedName>
</protein>
<proteinExistence type="predicted"/>
<dbReference type="EMBL" id="AHEJ01000013">
    <property type="protein sequence ID" value="EOP73978.1"/>
    <property type="molecule type" value="Genomic_DNA"/>
</dbReference>
<keyword evidence="1" id="KW-0732">Signal</keyword>
<name>A0A9W5QLP6_BACCE</name>
<sequence>MNMKKASMVVLSILTVMTLTLNVSGATKDSKSQLSKHEVQYMMVEPGGS</sequence>
<accession>A0A9W5QLP6</accession>
<reference evidence="2 3" key="1">
    <citation type="submission" date="2012-12" db="EMBL/GenBank/DDBJ databases">
        <title>The Genome Sequence of Bacillus cereus ISP2954.</title>
        <authorList>
            <consortium name="The Broad Institute Genome Sequencing Platform"/>
            <consortium name="The Broad Institute Genome Sequencing Center for Infectious Disease"/>
            <person name="Feldgarden M."/>
            <person name="Van der Auwera G.A."/>
            <person name="Mahillon J."/>
            <person name="Duprez V."/>
            <person name="Timmery S."/>
            <person name="Mattelet C."/>
            <person name="Dierick K."/>
            <person name="Sun M."/>
            <person name="Yu Z."/>
            <person name="Zhu L."/>
            <person name="Hu X."/>
            <person name="Shank E.B."/>
            <person name="Swiecicka I."/>
            <person name="Hansen B.M."/>
            <person name="Andrup L."/>
            <person name="Walker B."/>
            <person name="Young S.K."/>
            <person name="Zeng Q."/>
            <person name="Gargeya S."/>
            <person name="Fitzgerald M."/>
            <person name="Haas B."/>
            <person name="Abouelleil A."/>
            <person name="Alvarado L."/>
            <person name="Arachchi H.M."/>
            <person name="Berlin A.M."/>
            <person name="Chapman S.B."/>
            <person name="Dewar J."/>
            <person name="Goldberg J."/>
            <person name="Griggs A."/>
            <person name="Gujja S."/>
            <person name="Hansen M."/>
            <person name="Howarth C."/>
            <person name="Imamovic A."/>
            <person name="Larimer J."/>
            <person name="McCowan C."/>
            <person name="Murphy C."/>
            <person name="Neiman D."/>
            <person name="Pearson M."/>
            <person name="Priest M."/>
            <person name="Roberts A."/>
            <person name="Saif S."/>
            <person name="Shea T."/>
            <person name="Sisk P."/>
            <person name="Sykes S."/>
            <person name="Wortman J."/>
            <person name="Nusbaum C."/>
            <person name="Birren B."/>
        </authorList>
    </citation>
    <scope>NUCLEOTIDE SEQUENCE [LARGE SCALE GENOMIC DNA]</scope>
    <source>
        <strain evidence="2 3">ISP2954</strain>
    </source>
</reference>
<dbReference type="Proteomes" id="UP000013989">
    <property type="component" value="Unassembled WGS sequence"/>
</dbReference>